<dbReference type="RefSeq" id="WP_286677485.1">
    <property type="nucleotide sequence ID" value="NZ_MNXI01000009.1"/>
</dbReference>
<dbReference type="Proteomes" id="UP000230956">
    <property type="component" value="Unassembled WGS sequence"/>
</dbReference>
<protein>
    <submittedName>
        <fullName evidence="2">Uncharacterized protein</fullName>
    </submittedName>
</protein>
<evidence type="ECO:0000256" key="1">
    <source>
        <dbReference type="SAM" id="SignalP"/>
    </source>
</evidence>
<organism evidence="2 3">
    <name type="scientific">Candidatus Aquicultor secundus</name>
    <dbReference type="NCBI Taxonomy" id="1973895"/>
    <lineage>
        <taxon>Bacteria</taxon>
        <taxon>Bacillati</taxon>
        <taxon>Actinomycetota</taxon>
        <taxon>Candidatus Aquicultoria</taxon>
        <taxon>Candidatus Aquicultorales</taxon>
        <taxon>Candidatus Aquicultoraceae</taxon>
        <taxon>Candidatus Aquicultor</taxon>
    </lineage>
</organism>
<evidence type="ECO:0000313" key="2">
    <source>
        <dbReference type="EMBL" id="PIZ37769.1"/>
    </source>
</evidence>
<evidence type="ECO:0000313" key="3">
    <source>
        <dbReference type="Proteomes" id="UP000230956"/>
    </source>
</evidence>
<dbReference type="EMBL" id="PFNG01000165">
    <property type="protein sequence ID" value="PIZ37769.1"/>
    <property type="molecule type" value="Genomic_DNA"/>
</dbReference>
<proteinExistence type="predicted"/>
<reference evidence="3" key="1">
    <citation type="submission" date="2017-09" db="EMBL/GenBank/DDBJ databases">
        <title>Depth-based differentiation of microbial function through sediment-hosted aquifers and enrichment of novel symbionts in the deep terrestrial subsurface.</title>
        <authorList>
            <person name="Probst A.J."/>
            <person name="Ladd B."/>
            <person name="Jarett J.K."/>
            <person name="Geller-Mcgrath D.E."/>
            <person name="Sieber C.M.K."/>
            <person name="Emerson J.B."/>
            <person name="Anantharaman K."/>
            <person name="Thomas B.C."/>
            <person name="Malmstrom R."/>
            <person name="Stieglmeier M."/>
            <person name="Klingl A."/>
            <person name="Woyke T."/>
            <person name="Ryan C.M."/>
            <person name="Banfield J.F."/>
        </authorList>
    </citation>
    <scope>NUCLEOTIDE SEQUENCE [LARGE SCALE GENOMIC DNA]</scope>
</reference>
<comment type="caution">
    <text evidence="2">The sequence shown here is derived from an EMBL/GenBank/DDBJ whole genome shotgun (WGS) entry which is preliminary data.</text>
</comment>
<gene>
    <name evidence="2" type="ORF">COY37_06945</name>
</gene>
<dbReference type="AlphaFoldDB" id="A0A2M7T7C4"/>
<accession>A0A2M7T7C4</accession>
<sequence>MLKKTIRYLLLTVSILLMFNSSALASQTKTWSQQGLPQQSSYNNFFLYTTLPTLNSVWANGTENKINWEYWFTINNDTSQWVEMGFHSGYGFNSDGTPNYTYPYTGLFTARATSSSFSLTPFQSRGWAAGQNHSMGVDLRTGSAAQMRTDGSVLGSYLNSTPSNVGRIDAGVEWGTSNNAAQSISTPSYMTDLNVMYSGTWHFWKDIGGIVGYNSHAGYAAIFESSYNRIKVY</sequence>
<feature type="chain" id="PRO_5014643602" evidence="1">
    <location>
        <begin position="26"/>
        <end position="233"/>
    </location>
</feature>
<keyword evidence="1" id="KW-0732">Signal</keyword>
<feature type="signal peptide" evidence="1">
    <location>
        <begin position="1"/>
        <end position="25"/>
    </location>
</feature>
<name>A0A2M7T7C4_9ACTN</name>